<reference evidence="1 2" key="1">
    <citation type="journal article" date="2020" name="Biotechnol. Biofuels">
        <title>New insights from the biogas microbiome by comprehensive genome-resolved metagenomics of nearly 1600 species originating from multiple anaerobic digesters.</title>
        <authorList>
            <person name="Campanaro S."/>
            <person name="Treu L."/>
            <person name="Rodriguez-R L.M."/>
            <person name="Kovalovszki A."/>
            <person name="Ziels R.M."/>
            <person name="Maus I."/>
            <person name="Zhu X."/>
            <person name="Kougias P.G."/>
            <person name="Basile A."/>
            <person name="Luo G."/>
            <person name="Schluter A."/>
            <person name="Konstantinidis K.T."/>
            <person name="Angelidaki I."/>
        </authorList>
    </citation>
    <scope>NUCLEOTIDE SEQUENCE [LARGE SCALE GENOMIC DNA]</scope>
    <source>
        <strain evidence="1">AS27yjCOA_165</strain>
    </source>
</reference>
<proteinExistence type="predicted"/>
<dbReference type="SUPFAM" id="SSF57783">
    <property type="entry name" value="Zinc beta-ribbon"/>
    <property type="match status" value="1"/>
</dbReference>
<protein>
    <submittedName>
        <fullName evidence="1">Restriction alleviation protein, Lar family</fullName>
    </submittedName>
</protein>
<dbReference type="NCBIfam" id="TIGR03655">
    <property type="entry name" value="anti_R_Lar"/>
    <property type="match status" value="1"/>
</dbReference>
<name>A0A7X9HGY8_UNCKA</name>
<evidence type="ECO:0000313" key="2">
    <source>
        <dbReference type="Proteomes" id="UP000526033"/>
    </source>
</evidence>
<dbReference type="InterPro" id="IPR019908">
    <property type="entry name" value="Toxin_RalR"/>
</dbReference>
<comment type="caution">
    <text evidence="1">The sequence shown here is derived from an EMBL/GenBank/DDBJ whole genome shotgun (WGS) entry which is preliminary data.</text>
</comment>
<dbReference type="AlphaFoldDB" id="A0A7X9HGY8"/>
<sequence length="72" mass="8447">MEDMTDVYQPKEDEDLKLLPCPFCGSHDIVYMKYNHAAGERWAVVCMGCMADIDPGWAQQKHQVQDLWNRRM</sequence>
<accession>A0A7X9HGY8</accession>
<dbReference type="Proteomes" id="UP000526033">
    <property type="component" value="Unassembled WGS sequence"/>
</dbReference>
<organism evidence="1 2">
    <name type="scientific">candidate division WWE3 bacterium</name>
    <dbReference type="NCBI Taxonomy" id="2053526"/>
    <lineage>
        <taxon>Bacteria</taxon>
        <taxon>Katanobacteria</taxon>
    </lineage>
</organism>
<dbReference type="EMBL" id="JAAZNL010000013">
    <property type="protein sequence ID" value="NMB69831.1"/>
    <property type="molecule type" value="Genomic_DNA"/>
</dbReference>
<dbReference type="Pfam" id="PF14354">
    <property type="entry name" value="Lar_restr_allev"/>
    <property type="match status" value="1"/>
</dbReference>
<evidence type="ECO:0000313" key="1">
    <source>
        <dbReference type="EMBL" id="NMB69831.1"/>
    </source>
</evidence>
<gene>
    <name evidence="1" type="ORF">GYA27_01335</name>
</gene>